<feature type="compositionally biased region" description="Polar residues" evidence="1">
    <location>
        <begin position="47"/>
        <end position="57"/>
    </location>
</feature>
<organism evidence="2 3">
    <name type="scientific">Caballeronia ptereochthonis</name>
    <dbReference type="NCBI Taxonomy" id="1777144"/>
    <lineage>
        <taxon>Bacteria</taxon>
        <taxon>Pseudomonadati</taxon>
        <taxon>Pseudomonadota</taxon>
        <taxon>Betaproteobacteria</taxon>
        <taxon>Burkholderiales</taxon>
        <taxon>Burkholderiaceae</taxon>
        <taxon>Caballeronia</taxon>
    </lineage>
</organism>
<keyword evidence="3" id="KW-1185">Reference proteome</keyword>
<comment type="caution">
    <text evidence="2">The sequence shown here is derived from an EMBL/GenBank/DDBJ whole genome shotgun (WGS) entry which is preliminary data.</text>
</comment>
<dbReference type="Proteomes" id="UP000054978">
    <property type="component" value="Unassembled WGS sequence"/>
</dbReference>
<proteinExistence type="predicted"/>
<feature type="region of interest" description="Disordered" evidence="1">
    <location>
        <begin position="1"/>
        <end position="20"/>
    </location>
</feature>
<evidence type="ECO:0000313" key="3">
    <source>
        <dbReference type="Proteomes" id="UP000054978"/>
    </source>
</evidence>
<gene>
    <name evidence="2" type="ORF">AWB83_07030</name>
</gene>
<name>A0A158EC74_9BURK</name>
<sequence length="57" mass="6328">MTGAAPEQKRPTLYEPPTAVPRMRVAKLSDMNAPIVPSGTPYRKPKNNISQTMFSRV</sequence>
<reference evidence="2" key="1">
    <citation type="submission" date="2016-01" db="EMBL/GenBank/DDBJ databases">
        <authorList>
            <person name="Peeters C."/>
        </authorList>
    </citation>
    <scope>NUCLEOTIDE SEQUENCE [LARGE SCALE GENOMIC DNA]</scope>
    <source>
        <strain evidence="2">LMG 29326</strain>
    </source>
</reference>
<dbReference type="EMBL" id="FCOB02000101">
    <property type="protein sequence ID" value="SAL04492.1"/>
    <property type="molecule type" value="Genomic_DNA"/>
</dbReference>
<evidence type="ECO:0000313" key="2">
    <source>
        <dbReference type="EMBL" id="SAL04492.1"/>
    </source>
</evidence>
<accession>A0A158EC74</accession>
<dbReference type="AlphaFoldDB" id="A0A158EC74"/>
<evidence type="ECO:0000256" key="1">
    <source>
        <dbReference type="SAM" id="MobiDB-lite"/>
    </source>
</evidence>
<protein>
    <submittedName>
        <fullName evidence="2">Uncharacterized protein</fullName>
    </submittedName>
</protein>
<feature type="region of interest" description="Disordered" evidence="1">
    <location>
        <begin position="32"/>
        <end position="57"/>
    </location>
</feature>